<protein>
    <submittedName>
        <fullName evidence="3">ATP-binding protein</fullName>
    </submittedName>
</protein>
<dbReference type="Proteomes" id="UP001569963">
    <property type="component" value="Unassembled WGS sequence"/>
</dbReference>
<evidence type="ECO:0000256" key="1">
    <source>
        <dbReference type="ARBA" id="ARBA00022527"/>
    </source>
</evidence>
<keyword evidence="3" id="KW-0067">ATP-binding</keyword>
<accession>A0ABV4QFV6</accession>
<name>A0ABV4QFV6_9ACTN</name>
<keyword evidence="1" id="KW-0418">Kinase</keyword>
<sequence length="111" mass="12097">MSLLRRWVRLLLTDDAELTEAMELIVSEYGTNALRHSASGAPGGRVRVELSINRRQTRLTVLGDGPIAAQADAETDPTEHGRGLILADAYADRTGHYDCADGHAAWALIDR</sequence>
<dbReference type="GO" id="GO:0005524">
    <property type="term" value="F:ATP binding"/>
    <property type="evidence" value="ECO:0007669"/>
    <property type="project" value="UniProtKB-KW"/>
</dbReference>
<dbReference type="Pfam" id="PF13581">
    <property type="entry name" value="HATPase_c_2"/>
    <property type="match status" value="1"/>
</dbReference>
<dbReference type="SUPFAM" id="SSF55874">
    <property type="entry name" value="ATPase domain of HSP90 chaperone/DNA topoisomerase II/histidine kinase"/>
    <property type="match status" value="1"/>
</dbReference>
<dbReference type="PANTHER" id="PTHR35526:SF3">
    <property type="entry name" value="ANTI-SIGMA-F FACTOR RSBW"/>
    <property type="match status" value="1"/>
</dbReference>
<keyword evidence="1" id="KW-0808">Transferase</keyword>
<gene>
    <name evidence="3" type="ORF">SM611_21750</name>
</gene>
<keyword evidence="4" id="KW-1185">Reference proteome</keyword>
<feature type="domain" description="Histidine kinase/HSP90-like ATPase" evidence="2">
    <location>
        <begin position="13"/>
        <end position="97"/>
    </location>
</feature>
<organism evidence="3 4">
    <name type="scientific">Actinomadura monticuli</name>
    <dbReference type="NCBI Taxonomy" id="3097367"/>
    <lineage>
        <taxon>Bacteria</taxon>
        <taxon>Bacillati</taxon>
        <taxon>Actinomycetota</taxon>
        <taxon>Actinomycetes</taxon>
        <taxon>Streptosporangiales</taxon>
        <taxon>Thermomonosporaceae</taxon>
        <taxon>Actinomadura</taxon>
    </lineage>
</organism>
<reference evidence="3 4" key="1">
    <citation type="submission" date="2023-11" db="EMBL/GenBank/DDBJ databases">
        <title>Actinomadura monticuli sp. nov., isolated from volcanic ash.</title>
        <authorList>
            <person name="Lee S.D."/>
            <person name="Yang H."/>
            <person name="Kim I.S."/>
        </authorList>
    </citation>
    <scope>NUCLEOTIDE SEQUENCE [LARGE SCALE GENOMIC DNA]</scope>
    <source>
        <strain evidence="3 4">DLS-62</strain>
    </source>
</reference>
<keyword evidence="1" id="KW-0723">Serine/threonine-protein kinase</keyword>
<dbReference type="InterPro" id="IPR003594">
    <property type="entry name" value="HATPase_dom"/>
</dbReference>
<evidence type="ECO:0000259" key="2">
    <source>
        <dbReference type="Pfam" id="PF13581"/>
    </source>
</evidence>
<dbReference type="PANTHER" id="PTHR35526">
    <property type="entry name" value="ANTI-SIGMA-F FACTOR RSBW-RELATED"/>
    <property type="match status" value="1"/>
</dbReference>
<dbReference type="RefSeq" id="WP_371951717.1">
    <property type="nucleotide sequence ID" value="NZ_JAXCEI010000009.1"/>
</dbReference>
<proteinExistence type="predicted"/>
<comment type="caution">
    <text evidence="3">The sequence shown here is derived from an EMBL/GenBank/DDBJ whole genome shotgun (WGS) entry which is preliminary data.</text>
</comment>
<dbReference type="InterPro" id="IPR050267">
    <property type="entry name" value="Anti-sigma-factor_SerPK"/>
</dbReference>
<dbReference type="Gene3D" id="3.30.565.10">
    <property type="entry name" value="Histidine kinase-like ATPase, C-terminal domain"/>
    <property type="match status" value="1"/>
</dbReference>
<evidence type="ECO:0000313" key="4">
    <source>
        <dbReference type="Proteomes" id="UP001569963"/>
    </source>
</evidence>
<keyword evidence="3" id="KW-0547">Nucleotide-binding</keyword>
<evidence type="ECO:0000313" key="3">
    <source>
        <dbReference type="EMBL" id="MFA1541561.1"/>
    </source>
</evidence>
<dbReference type="InterPro" id="IPR036890">
    <property type="entry name" value="HATPase_C_sf"/>
</dbReference>
<dbReference type="CDD" id="cd16936">
    <property type="entry name" value="HATPase_RsbW-like"/>
    <property type="match status" value="1"/>
</dbReference>
<dbReference type="EMBL" id="JAXCEI010000009">
    <property type="protein sequence ID" value="MFA1541561.1"/>
    <property type="molecule type" value="Genomic_DNA"/>
</dbReference>